<dbReference type="Proteomes" id="UP000886721">
    <property type="component" value="Unassembled WGS sequence"/>
</dbReference>
<keyword evidence="1" id="KW-0472">Membrane</keyword>
<keyword evidence="1" id="KW-1133">Transmembrane helix</keyword>
<feature type="transmembrane region" description="Helical" evidence="1">
    <location>
        <begin position="42"/>
        <end position="63"/>
    </location>
</feature>
<reference evidence="2" key="1">
    <citation type="journal article" date="2021" name="PeerJ">
        <title>Extensive microbial diversity within the chicken gut microbiome revealed by metagenomics and culture.</title>
        <authorList>
            <person name="Gilroy R."/>
            <person name="Ravi A."/>
            <person name="Getino M."/>
            <person name="Pursley I."/>
            <person name="Horton D.L."/>
            <person name="Alikhan N.F."/>
            <person name="Baker D."/>
            <person name="Gharbi K."/>
            <person name="Hall N."/>
            <person name="Watson M."/>
            <person name="Adriaenssens E.M."/>
            <person name="Foster-Nyarko E."/>
            <person name="Jarju S."/>
            <person name="Secka A."/>
            <person name="Antonio M."/>
            <person name="Oren A."/>
            <person name="Chaudhuri R.R."/>
            <person name="La Ragione R."/>
            <person name="Hildebrand F."/>
            <person name="Pallen M.J."/>
        </authorList>
    </citation>
    <scope>NUCLEOTIDE SEQUENCE</scope>
    <source>
        <strain evidence="2">CHK191-13928</strain>
    </source>
</reference>
<keyword evidence="1" id="KW-0812">Transmembrane</keyword>
<protein>
    <submittedName>
        <fullName evidence="2">Pilus assembly protein</fullName>
    </submittedName>
</protein>
<evidence type="ECO:0000313" key="3">
    <source>
        <dbReference type="Proteomes" id="UP000886721"/>
    </source>
</evidence>
<proteinExistence type="predicted"/>
<organism evidence="2 3">
    <name type="scientific">Candidatus Anaerostipes excrementavium</name>
    <dbReference type="NCBI Taxonomy" id="2838463"/>
    <lineage>
        <taxon>Bacteria</taxon>
        <taxon>Bacillati</taxon>
        <taxon>Bacillota</taxon>
        <taxon>Clostridia</taxon>
        <taxon>Lachnospirales</taxon>
        <taxon>Lachnospiraceae</taxon>
        <taxon>Anaerostipes</taxon>
    </lineage>
</organism>
<dbReference type="EMBL" id="DXEM01000015">
    <property type="protein sequence ID" value="HIX67507.1"/>
    <property type="molecule type" value="Genomic_DNA"/>
</dbReference>
<evidence type="ECO:0000313" key="2">
    <source>
        <dbReference type="EMBL" id="HIX67507.1"/>
    </source>
</evidence>
<comment type="caution">
    <text evidence="2">The sequence shown here is derived from an EMBL/GenBank/DDBJ whole genome shotgun (WGS) entry which is preliminary data.</text>
</comment>
<sequence>MFSCQKYFSKKAFQNDKKTASNLKRTSFSASQEGAVTVEASLILPLFLIVLLLLASAGEILMIHGQIAHGLREAVCQAAVTEYAVTGKTANAVSQVNVRTTFLSSVNRKFLDKSGLLGGSAKAAASIRLVKNSKEEYEAQITYTIRKAFPFLSPMAGSYTQKIRQKAMTGYVPSGDEISEGMVYITPHESVYHTDLNCTHLALDISIDEDVGKYLDGKTSYKECEKCTKYHEGDITCLYVAKEGDAYHTDLSCSGLKRTVKQVDKSTLKGVKPCQRCGK</sequence>
<reference evidence="2" key="2">
    <citation type="submission" date="2021-04" db="EMBL/GenBank/DDBJ databases">
        <authorList>
            <person name="Gilroy R."/>
        </authorList>
    </citation>
    <scope>NUCLEOTIDE SEQUENCE</scope>
    <source>
        <strain evidence="2">CHK191-13928</strain>
    </source>
</reference>
<evidence type="ECO:0000256" key="1">
    <source>
        <dbReference type="SAM" id="Phobius"/>
    </source>
</evidence>
<accession>A0A9D1WV71</accession>
<dbReference type="AlphaFoldDB" id="A0A9D1WV71"/>
<name>A0A9D1WV71_9FIRM</name>
<gene>
    <name evidence="2" type="ORF">H9735_05180</name>
</gene>